<comment type="caution">
    <text evidence="1">The sequence shown here is derived from an EMBL/GenBank/DDBJ whole genome shotgun (WGS) entry which is preliminary data.</text>
</comment>
<proteinExistence type="predicted"/>
<keyword evidence="1" id="KW-0548">Nucleotidyltransferase</keyword>
<dbReference type="KEGG" id="mrr:Moror_14631"/>
<dbReference type="OrthoDB" id="2678913at2759"/>
<dbReference type="AlphaFoldDB" id="V2X292"/>
<dbReference type="STRING" id="1381753.V2X292"/>
<evidence type="ECO:0000313" key="1">
    <source>
        <dbReference type="EMBL" id="ESK93218.1"/>
    </source>
</evidence>
<organism evidence="1 2">
    <name type="scientific">Moniliophthora roreri (strain MCA 2997)</name>
    <name type="common">Cocoa frosty pod rot fungus</name>
    <name type="synonym">Crinipellis roreri</name>
    <dbReference type="NCBI Taxonomy" id="1381753"/>
    <lineage>
        <taxon>Eukaryota</taxon>
        <taxon>Fungi</taxon>
        <taxon>Dikarya</taxon>
        <taxon>Basidiomycota</taxon>
        <taxon>Agaricomycotina</taxon>
        <taxon>Agaricomycetes</taxon>
        <taxon>Agaricomycetidae</taxon>
        <taxon>Agaricales</taxon>
        <taxon>Marasmiineae</taxon>
        <taxon>Marasmiaceae</taxon>
        <taxon>Moniliophthora</taxon>
    </lineage>
</organism>
<keyword evidence="2" id="KW-1185">Reference proteome</keyword>
<dbReference type="GO" id="GO:0003964">
    <property type="term" value="F:RNA-directed DNA polymerase activity"/>
    <property type="evidence" value="ECO:0007669"/>
    <property type="project" value="UniProtKB-KW"/>
</dbReference>
<keyword evidence="1" id="KW-0808">Transferase</keyword>
<keyword evidence="1" id="KW-0695">RNA-directed DNA polymerase</keyword>
<sequence>MSARDVESQVTELRTALSARRSAALTPLHAKAWHEVLTEMGLLCKYQDLAESIKHGFNVGIIPIQHTFTPVNNIRTNEHQTAFENIVKNKLCLRRWLGSYPQCVIEAVLSLFQTSPISMVPKLGKPGKF</sequence>
<accession>V2X292</accession>
<dbReference type="Proteomes" id="UP000017559">
    <property type="component" value="Unassembled WGS sequence"/>
</dbReference>
<dbReference type="EMBL" id="AWSO01000220">
    <property type="protein sequence ID" value="ESK93218.1"/>
    <property type="molecule type" value="Genomic_DNA"/>
</dbReference>
<gene>
    <name evidence="1" type="ORF">Moror_14631</name>
</gene>
<evidence type="ECO:0000313" key="2">
    <source>
        <dbReference type="Proteomes" id="UP000017559"/>
    </source>
</evidence>
<name>V2X292_MONRO</name>
<reference evidence="1 2" key="1">
    <citation type="journal article" date="2014" name="BMC Genomics">
        <title>Genome and secretome analysis of the hemibiotrophic fungal pathogen, Moniliophthora roreri, which causes frosty pod rot disease of cacao: mechanisms of the biotrophic and necrotrophic phases.</title>
        <authorList>
            <person name="Meinhardt L.W."/>
            <person name="Costa G.G.L."/>
            <person name="Thomazella D.P.T."/>
            <person name="Teixeira P.J.P.L."/>
            <person name="Carazzolle M.F."/>
            <person name="Schuster S.C."/>
            <person name="Carlson J.E."/>
            <person name="Guiltinan M.J."/>
            <person name="Mieczkowski P."/>
            <person name="Farmer A."/>
            <person name="Ramaraj T."/>
            <person name="Crozier J."/>
            <person name="Davis R.E."/>
            <person name="Shao J."/>
            <person name="Melnick R.L."/>
            <person name="Pereira G.A.G."/>
            <person name="Bailey B.A."/>
        </authorList>
    </citation>
    <scope>NUCLEOTIDE SEQUENCE [LARGE SCALE GENOMIC DNA]</scope>
    <source>
        <strain evidence="1 2">MCA 2997</strain>
    </source>
</reference>
<dbReference type="HOGENOM" id="CLU_1949369_0_0_1"/>
<protein>
    <submittedName>
        <fullName evidence="1">Reverse transcriptase ribonuclease h</fullName>
    </submittedName>
</protein>